<feature type="chain" id="PRO_5013205475" evidence="2">
    <location>
        <begin position="25"/>
        <end position="982"/>
    </location>
</feature>
<accession>A0A1U9NPT8</accession>
<reference evidence="5" key="1">
    <citation type="submission" date="2017-02" db="EMBL/GenBank/DDBJ databases">
        <title>Comparative genomics and description of representatives of a novel lineage of planctomycetes thriving in anoxic sediments.</title>
        <authorList>
            <person name="Spring S."/>
            <person name="Bunk B."/>
            <person name="Sproer C."/>
        </authorList>
    </citation>
    <scope>NUCLEOTIDE SEQUENCE [LARGE SCALE GENOMIC DNA]</scope>
    <source>
        <strain evidence="5">ST-NAGAB-D1</strain>
    </source>
</reference>
<dbReference type="Gene3D" id="3.60.21.10">
    <property type="match status" value="1"/>
</dbReference>
<dbReference type="AlphaFoldDB" id="A0A1U9NPT8"/>
<evidence type="ECO:0000256" key="1">
    <source>
        <dbReference type="SAM" id="MobiDB-lite"/>
    </source>
</evidence>
<dbReference type="PROSITE" id="PS50022">
    <property type="entry name" value="FA58C_3"/>
    <property type="match status" value="1"/>
</dbReference>
<dbReference type="InterPro" id="IPR008979">
    <property type="entry name" value="Galactose-bd-like_sf"/>
</dbReference>
<feature type="domain" description="F5/8 type C" evidence="3">
    <location>
        <begin position="777"/>
        <end position="928"/>
    </location>
</feature>
<organism evidence="4 5">
    <name type="scientific">Anaerohalosphaera lusitana</name>
    <dbReference type="NCBI Taxonomy" id="1936003"/>
    <lineage>
        <taxon>Bacteria</taxon>
        <taxon>Pseudomonadati</taxon>
        <taxon>Planctomycetota</taxon>
        <taxon>Phycisphaerae</taxon>
        <taxon>Sedimentisphaerales</taxon>
        <taxon>Anaerohalosphaeraceae</taxon>
        <taxon>Anaerohalosphaera</taxon>
    </lineage>
</organism>
<dbReference type="SUPFAM" id="SSF49785">
    <property type="entry name" value="Galactose-binding domain-like"/>
    <property type="match status" value="1"/>
</dbReference>
<dbReference type="SUPFAM" id="SSF56300">
    <property type="entry name" value="Metallo-dependent phosphatases"/>
    <property type="match status" value="1"/>
</dbReference>
<evidence type="ECO:0000313" key="5">
    <source>
        <dbReference type="Proteomes" id="UP000189674"/>
    </source>
</evidence>
<feature type="compositionally biased region" description="Basic and acidic residues" evidence="1">
    <location>
        <begin position="796"/>
        <end position="811"/>
    </location>
</feature>
<dbReference type="Gene3D" id="2.60.120.260">
    <property type="entry name" value="Galactose-binding domain-like"/>
    <property type="match status" value="1"/>
</dbReference>
<evidence type="ECO:0000259" key="3">
    <source>
        <dbReference type="PROSITE" id="PS50022"/>
    </source>
</evidence>
<feature type="signal peptide" evidence="2">
    <location>
        <begin position="1"/>
        <end position="24"/>
    </location>
</feature>
<sequence length="982" mass="106340" precursor="true">MNKQIQIFATAIVSLSLLIGTAFADVDWTNSGTDRLWRNSANWQDSTGTNRVPDSTDKVAIRQGGDGPVIDSGTTALTKELVVGDWSSSSDSITITGGSLTTDSWFILGYGSSNEGVFNISGGTITCRSSLTAGREGTGRINMTAGTLIVTGTLGLATNGGTGRVQLNGGTITCSSLTISAGGTMDIADTGKLLIDGDALTTVNSYISDGRLTGFDGLGTLSVDYNITTPGKTTIVANTPEKAANPSPGNGAVGVSTITDLTWTAGANAVSHNVYFGTDPTPDQTEFQASRTETTFDPGTLDLNTTYYWRVDEINPDHPDSPWKGVTWSFKTQTTGSAGKIVYPWRSTTAIAKAGQAFDVWFDADPGQIVNTVELQGPYHTVNPSHSTVTGNWVYDQMSGNRYDTRITVTVPPNAPADRYDLVLRTSLGSVASYGAVKVVTDYKDSYYIMHMSDGHLYQYNHDTDVLLARKSAMIDIANIIDAQIIIETGDNMYNVRNHPEREVYYFLGNDALGTKGMADASAATFLVPGDHDALIANDWPQATEQENADFFNDYWGLQSSCFKYGNGRFMPLNNAWAVSTSSAKNHQYQIDQAVAWLNGQGSGGNFFLTAGHCYDKMHEFVDDHSPLDLVLAGDKHHVGTSNPYPFDDGSPEVAYIARSIRDHFEFNLFEVNNTAGTFTTPSGTNSVTSVLYSGNQDTPSTWVSNLELNYTKPNDGSASTNSAEFVNRFSFPINGARVRFVMPKGTTYGVSAGTIDQQFDGDQYRIVDVNIDLNASTTTTLDIAPAQVPIGASAKGEHPDNGETADKAFDGDPQTKWLDFSPTNSWVQWRYADGTTVAATDYALTSANDHPDRDPSDWNLLGSNDGGLQWQILDSRTDETFTSRFQRRRFSIDTPDSYNIYRLEIAEVADVTTAIAVQLAEMELLVCLGPADLDCDNDVDLQDVSSLAQDWLTEDSPADIAQPKDGRVDLLDFAVLSNEWL</sequence>
<dbReference type="Proteomes" id="UP000189674">
    <property type="component" value="Chromosome"/>
</dbReference>
<dbReference type="InterPro" id="IPR013783">
    <property type="entry name" value="Ig-like_fold"/>
</dbReference>
<dbReference type="OrthoDB" id="274981at2"/>
<dbReference type="InterPro" id="IPR029052">
    <property type="entry name" value="Metallo-depent_PP-like"/>
</dbReference>
<dbReference type="EMBL" id="CP019791">
    <property type="protein sequence ID" value="AQT69807.1"/>
    <property type="molecule type" value="Genomic_DNA"/>
</dbReference>
<dbReference type="InterPro" id="IPR000421">
    <property type="entry name" value="FA58C"/>
</dbReference>
<gene>
    <name evidence="4" type="ORF">STSP2_03004</name>
</gene>
<protein>
    <submittedName>
        <fullName evidence="4">F5/8 type C domain protein</fullName>
    </submittedName>
</protein>
<evidence type="ECO:0000256" key="2">
    <source>
        <dbReference type="SAM" id="SignalP"/>
    </source>
</evidence>
<dbReference type="Gene3D" id="2.60.40.10">
    <property type="entry name" value="Immunoglobulins"/>
    <property type="match status" value="1"/>
</dbReference>
<dbReference type="KEGG" id="alus:STSP2_03004"/>
<keyword evidence="2" id="KW-0732">Signal</keyword>
<dbReference type="STRING" id="1936003.STSP2_03004"/>
<evidence type="ECO:0000313" key="4">
    <source>
        <dbReference type="EMBL" id="AQT69807.1"/>
    </source>
</evidence>
<feature type="region of interest" description="Disordered" evidence="1">
    <location>
        <begin position="795"/>
        <end position="814"/>
    </location>
</feature>
<name>A0A1U9NPT8_9BACT</name>
<keyword evidence="5" id="KW-1185">Reference proteome</keyword>
<proteinExistence type="predicted"/>
<dbReference type="RefSeq" id="WP_146663457.1">
    <property type="nucleotide sequence ID" value="NZ_CP019791.1"/>
</dbReference>